<accession>A0ABX6KPE3</accession>
<dbReference type="NCBIfam" id="TIGR03696">
    <property type="entry name" value="Rhs_assc_core"/>
    <property type="match status" value="1"/>
</dbReference>
<organism evidence="2 3">
    <name type="scientific">Chryseobacterium gallinarum</name>
    <dbReference type="NCBI Taxonomy" id="1324352"/>
    <lineage>
        <taxon>Bacteria</taxon>
        <taxon>Pseudomonadati</taxon>
        <taxon>Bacteroidota</taxon>
        <taxon>Flavobacteriia</taxon>
        <taxon>Flavobacteriales</taxon>
        <taxon>Weeksellaceae</taxon>
        <taxon>Chryseobacterium group</taxon>
        <taxon>Chryseobacterium</taxon>
    </lineage>
</organism>
<protein>
    <submittedName>
        <fullName evidence="2">RHS repeat-associated core domain-containing protein</fullName>
    </submittedName>
</protein>
<dbReference type="Gene3D" id="2.180.10.10">
    <property type="entry name" value="RHS repeat-associated core"/>
    <property type="match status" value="1"/>
</dbReference>
<evidence type="ECO:0000313" key="3">
    <source>
        <dbReference type="Proteomes" id="UP000501570"/>
    </source>
</evidence>
<dbReference type="RefSeq" id="WP_168238127.1">
    <property type="nucleotide sequence ID" value="NZ_CP050995.1"/>
</dbReference>
<evidence type="ECO:0000313" key="2">
    <source>
        <dbReference type="EMBL" id="QIY90495.1"/>
    </source>
</evidence>
<name>A0ABX6KPE3_CHRGL</name>
<feature type="domain" description="DUF6443" evidence="1">
    <location>
        <begin position="29"/>
        <end position="148"/>
    </location>
</feature>
<dbReference type="InterPro" id="IPR050708">
    <property type="entry name" value="T6SS_VgrG/RHS"/>
</dbReference>
<dbReference type="InterPro" id="IPR022385">
    <property type="entry name" value="Rhs_assc_core"/>
</dbReference>
<dbReference type="InterPro" id="IPR045619">
    <property type="entry name" value="DUF6443"/>
</dbReference>
<proteinExistence type="predicted"/>
<evidence type="ECO:0000259" key="1">
    <source>
        <dbReference type="Pfam" id="PF20041"/>
    </source>
</evidence>
<reference evidence="2 3" key="1">
    <citation type="submission" date="2019-09" db="EMBL/GenBank/DDBJ databases">
        <title>FDA dAtabase for Regulatory Grade micrObial Sequences (FDA-ARGOS): Supporting development and validation of Infectious Disease Dx tests.</title>
        <authorList>
            <person name="Sciortino C."/>
            <person name="Tallon L."/>
            <person name="Sadzewicz L."/>
            <person name="Vavikolanu K."/>
            <person name="Mehta A."/>
            <person name="Aluvathingal J."/>
            <person name="Nadendla S."/>
            <person name="Nandy P."/>
            <person name="Geyer C."/>
            <person name="Yan Y."/>
            <person name="Sichtig H."/>
        </authorList>
    </citation>
    <scope>NUCLEOTIDE SEQUENCE [LARGE SCALE GENOMIC DNA]</scope>
    <source>
        <strain evidence="2 3">FDAARGOS_636</strain>
    </source>
</reference>
<dbReference type="PANTHER" id="PTHR32305">
    <property type="match status" value="1"/>
</dbReference>
<keyword evidence="3" id="KW-1185">Reference proteome</keyword>
<sequence length="1201" mass="135265">MKKIIIPVGILLLGNVKAQLTPLPNTENYVQTKTYLDYSGTTATKSSETVQYFDGLGRPKQVVGVKASPAGKDVVTHIEYDQFGRQVKDYLPVPQSGTQNGVIYASPLGNASSIYGAEKIYSEKVLENSPLDRIQQQIQVGNDWAGKPVRFDYDANIWEDYVRKYETSTTWVEGRTQTSVQLLQYFQPSQLYKNTVTDEDGNKTIEFKNGKGQLILSRKVLNASENADTYYVYNEYDQLAFVIPPLASAPTVESSTVENLYYQYRYDGKGRLVEKKLPGKGWEYMAYDKADRLIMTQDANMRGSGRWLFNKYDKFSRIVFTGIANIGAQFTREQVQNSIYYYIDNGRPATEERNTTGFNLGNITVNYTNAAYPGDNIEKVYTVNYYDNYPPYSFNPSFPASIQSTAVLTETPTSDGRSTKGLPTMSLVKNIEDDNWTKNYTYYDTKGRVIATHSINHLGGYTKTESKLDFAGVAQQVVTRHKRLDTDTERVITENFEYDSQNRLLVHRHQVDNNPEEILAQNTYNELSQLTNKKVGNNLQSIDYAYNIRGWMTRINDPANLNGKLFGYEIKYHNPVYSNLASGRFNGNIAEVDWRNSSEDVLKRYSYTYDGLNRLKDGIYTEPNATNPYNNNFNEHLTYDTNGNIMTLKRNAFPVLGSTSTVVDDLEYNYTGNRLNQVIEHSLNDTGYEGGNNIITYDLNGNMTNMLDKGIENVQYNHLNLPENFQFTPVSNSGVPNYINLSYLYRAEGTKLRKIYSTRLEGRNMPTNNTITDYLDGFHYNYYESVSCITCRTEVAYEEQAFQKDIIIGAGIRPKPSVWTLDFVPTAEGFYSFQENRYIYQYRDHLGNARVSYIKNSAGVAQVTDTNNYYPFGLNHIGQGKGLLGGYFNYKYNGKELQETGMYDYGARMYMPDLGRWGVVDPLAETSRRWSTYNYAYNNPIRFIDPDGRQGTDWVHNRETNQIYWNNNATSQATAGENETYLGESGTYTTQDGSTTALNSDRSYTNNSLLGGLGVMNNLDPLIQAGDSAPFMSFAAFGNNDGSYIRATPNNPFANPSSQLAYNGLIAMQMAAGGIGTEIVAAKTGFTFLSAFGGQGISLSRNGIGGTYSLITESEISVGPALFGKKFGKHGVEDFGLTNDAVGRSMYLDGIENTFFNGTMKQIPESVKPHGGETHFLQNGNLLRVNNGQFRSYYPLDPTKL</sequence>
<dbReference type="Proteomes" id="UP000501570">
    <property type="component" value="Chromosome"/>
</dbReference>
<dbReference type="Pfam" id="PF20041">
    <property type="entry name" value="DUF6443"/>
    <property type="match status" value="1"/>
</dbReference>
<dbReference type="PANTHER" id="PTHR32305:SF15">
    <property type="entry name" value="PROTEIN RHSA-RELATED"/>
    <property type="match status" value="1"/>
</dbReference>
<gene>
    <name evidence="2" type="ORF">FOB44_07390</name>
</gene>
<dbReference type="EMBL" id="CP050995">
    <property type="protein sequence ID" value="QIY90495.1"/>
    <property type="molecule type" value="Genomic_DNA"/>
</dbReference>